<proteinExistence type="inferred from homology"/>
<sequence length="438" mass="52584">MFIHIVFFLHWNLQKSILQVILLFRIDRFKMQIILYRRKYRKLCVILICILLLIIYLVGFFMHKGYILYMEFEKTTQFLIKKDCKPKQNILFLKTHKTGSSTIQNIFLRYGDKHDLTFALPYKSNYFGHPHVFDRRMLRPHSYFWSRMESLISPSYNIFTHHARFNYEEMSFVMPNDTIFVTILRQPVCSLQSLLSYIHLEKFYNETSLTRSMERYFSNSSSNSIYHVLSEKRFSNRYGRNQMSFDLGLDPEDFDDSEIIKQFIKEIDSQFHLVMITERMQESLILLQDLLCWSQEDMIVFEHNVRNVDLSCNLTGDMASTIRHYNAADQMLYDFFRTKFDRQVIEFGVGRMNNEIRQLQSVTQLMYKDCVKGKLPIKEIISSKKIWYNDLVTGFEKNANVSKTCIDLTMYGLSYTDYIRNKQRYKIQNTFIFNKTSY</sequence>
<keyword evidence="4 10" id="KW-0812">Transmembrane</keyword>
<keyword evidence="8 10" id="KW-0472">Membrane</keyword>
<evidence type="ECO:0000256" key="3">
    <source>
        <dbReference type="ARBA" id="ARBA00022679"/>
    </source>
</evidence>
<dbReference type="InterPro" id="IPR027417">
    <property type="entry name" value="P-loop_NTPase"/>
</dbReference>
<evidence type="ECO:0000256" key="7">
    <source>
        <dbReference type="ARBA" id="ARBA00023034"/>
    </source>
</evidence>
<evidence type="ECO:0000256" key="5">
    <source>
        <dbReference type="ARBA" id="ARBA00022968"/>
    </source>
</evidence>
<dbReference type="AlphaFoldDB" id="B3G4S2"/>
<dbReference type="SUPFAM" id="SSF52540">
    <property type="entry name" value="P-loop containing nucleoside triphosphate hydrolases"/>
    <property type="match status" value="1"/>
</dbReference>
<evidence type="ECO:0000256" key="2">
    <source>
        <dbReference type="ARBA" id="ARBA00008124"/>
    </source>
</evidence>
<dbReference type="PANTHER" id="PTHR14647">
    <property type="entry name" value="GALACTOSE-3-O-SULFOTRANSFERASE"/>
    <property type="match status" value="1"/>
</dbReference>
<dbReference type="EMBL" id="EU643496">
    <property type="protein sequence ID" value="ACD54820.1"/>
    <property type="molecule type" value="Genomic_DNA"/>
</dbReference>
<keyword evidence="5" id="KW-0735">Signal-anchor</keyword>
<organism evidence="11">
    <name type="scientific">Adineta vaga</name>
    <name type="common">Rotifer</name>
    <name type="synonym">Callidina vaga</name>
    <dbReference type="NCBI Taxonomy" id="104782"/>
    <lineage>
        <taxon>Eukaryota</taxon>
        <taxon>Metazoa</taxon>
        <taxon>Spiralia</taxon>
        <taxon>Gnathifera</taxon>
        <taxon>Rotifera</taxon>
        <taxon>Eurotatoria</taxon>
        <taxon>Bdelloidea</taxon>
        <taxon>Adinetida</taxon>
        <taxon>Adinetidae</taxon>
        <taxon>Adineta</taxon>
    </lineage>
</organism>
<evidence type="ECO:0000256" key="8">
    <source>
        <dbReference type="ARBA" id="ARBA00023136"/>
    </source>
</evidence>
<reference evidence="11" key="1">
    <citation type="journal article" date="2008" name="Science">
        <title>Massive horizontal gene transfer in bdelloid rotifers.</title>
        <authorList>
            <person name="Gladyshev E.A."/>
            <person name="Meselson M.S."/>
            <person name="Arkhipova I.R."/>
        </authorList>
    </citation>
    <scope>NUCLEOTIDE SEQUENCE</scope>
</reference>
<keyword evidence="3" id="KW-0808">Transferase</keyword>
<dbReference type="PANTHER" id="PTHR14647:SF87">
    <property type="entry name" value="PUTATIVE-RELATED"/>
    <property type="match status" value="1"/>
</dbReference>
<keyword evidence="6 10" id="KW-1133">Transmembrane helix</keyword>
<dbReference type="Pfam" id="PF06990">
    <property type="entry name" value="Gal-3-0_sulfotr"/>
    <property type="match status" value="1"/>
</dbReference>
<keyword evidence="9" id="KW-0325">Glycoprotein</keyword>
<comment type="similarity">
    <text evidence="2">Belongs to the galactose-3-O-sulfotransferase family.</text>
</comment>
<evidence type="ECO:0000256" key="9">
    <source>
        <dbReference type="ARBA" id="ARBA00023180"/>
    </source>
</evidence>
<comment type="subcellular location">
    <subcellularLocation>
        <location evidence="1">Golgi apparatus membrane</location>
        <topology evidence="1">Single-pass type II membrane protein</topology>
    </subcellularLocation>
</comment>
<feature type="transmembrane region" description="Helical" evidence="10">
    <location>
        <begin position="44"/>
        <end position="62"/>
    </location>
</feature>
<accession>B3G4S2</accession>
<evidence type="ECO:0000256" key="1">
    <source>
        <dbReference type="ARBA" id="ARBA00004323"/>
    </source>
</evidence>
<evidence type="ECO:0000256" key="6">
    <source>
        <dbReference type="ARBA" id="ARBA00022989"/>
    </source>
</evidence>
<dbReference type="GO" id="GO:0009247">
    <property type="term" value="P:glycolipid biosynthetic process"/>
    <property type="evidence" value="ECO:0007669"/>
    <property type="project" value="InterPro"/>
</dbReference>
<protein>
    <submittedName>
        <fullName evidence="11">Uncharacterized protein</fullName>
    </submittedName>
</protein>
<dbReference type="GO" id="GO:0000139">
    <property type="term" value="C:Golgi membrane"/>
    <property type="evidence" value="ECO:0007669"/>
    <property type="project" value="UniProtKB-SubCell"/>
</dbReference>
<feature type="transmembrane region" description="Helical" evidence="10">
    <location>
        <begin position="6"/>
        <end position="24"/>
    </location>
</feature>
<evidence type="ECO:0000256" key="10">
    <source>
        <dbReference type="SAM" id="Phobius"/>
    </source>
</evidence>
<evidence type="ECO:0000313" key="11">
    <source>
        <dbReference type="EMBL" id="ACD54820.1"/>
    </source>
</evidence>
<name>B3G4S2_ADIVA</name>
<keyword evidence="7" id="KW-0333">Golgi apparatus</keyword>
<dbReference type="InterPro" id="IPR009729">
    <property type="entry name" value="Gal-3-0_sulfotransfrase"/>
</dbReference>
<evidence type="ECO:0000256" key="4">
    <source>
        <dbReference type="ARBA" id="ARBA00022692"/>
    </source>
</evidence>
<dbReference type="GO" id="GO:0001733">
    <property type="term" value="F:galactosylceramide sulfotransferase activity"/>
    <property type="evidence" value="ECO:0007669"/>
    <property type="project" value="InterPro"/>
</dbReference>
<dbReference type="Gene3D" id="3.40.50.300">
    <property type="entry name" value="P-loop containing nucleotide triphosphate hydrolases"/>
    <property type="match status" value="1"/>
</dbReference>